<name>A0AC35FTA7_9BILA</name>
<organism evidence="1 2">
    <name type="scientific">Panagrolaimus sp. PS1159</name>
    <dbReference type="NCBI Taxonomy" id="55785"/>
    <lineage>
        <taxon>Eukaryota</taxon>
        <taxon>Metazoa</taxon>
        <taxon>Ecdysozoa</taxon>
        <taxon>Nematoda</taxon>
        <taxon>Chromadorea</taxon>
        <taxon>Rhabditida</taxon>
        <taxon>Tylenchina</taxon>
        <taxon>Panagrolaimomorpha</taxon>
        <taxon>Panagrolaimoidea</taxon>
        <taxon>Panagrolaimidae</taxon>
        <taxon>Panagrolaimus</taxon>
    </lineage>
</organism>
<reference evidence="2" key="1">
    <citation type="submission" date="2022-11" db="UniProtKB">
        <authorList>
            <consortium name="WormBaseParasite"/>
        </authorList>
    </citation>
    <scope>IDENTIFICATION</scope>
</reference>
<proteinExistence type="predicted"/>
<evidence type="ECO:0000313" key="1">
    <source>
        <dbReference type="Proteomes" id="UP000887580"/>
    </source>
</evidence>
<accession>A0AC35FTA7</accession>
<dbReference type="Proteomes" id="UP000887580">
    <property type="component" value="Unplaced"/>
</dbReference>
<dbReference type="WBParaSite" id="PS1159_v2.g20679.t1">
    <property type="protein sequence ID" value="PS1159_v2.g20679.t1"/>
    <property type="gene ID" value="PS1159_v2.g20679"/>
</dbReference>
<sequence length="645" mass="71651">MAAKTQENMILNSSEEDETDSSNDDIQPPKLNLGTKDNKNGKASNASVISKLNNPKIHPAVSSIPFKPATTKPLQNAKPVEITSSEDETDSSDDDEIQPPLQTKAFVHNNGKASGGNAKIHPTIKSIPFKAATTKLQNNKTAAAVSSEDESDSTSSDDDEVIVSKTQLKINDTFKKVPTQQTSKLNNIKKDETSDDLDDTSESEKTTSEDDASDEEEEDETDDEMPPPKIASAKKSEATVPLPPKTATFNFANDDDSDEDYTSSEDEVFKKPLTTKTFETDSESNEPDYSDDSSDDDGIPLKENQTSISKNMNLLKVPKEAVAPPLPAKHETRVTKPFQNPFSSYPTTAEVTQSKPPSKPEDNLLLNALQQFKQNLTNPEARQKELERRAKEALRRNELTFVCCVCMENFYRGGNFVKCKKLNGEKTKIDHYICITCLRGTATPENAGIASDGSGLKCPFPECSNILFMNEIHGMIDRGIESNLLDLIGRMSLASANIGILVQCPKCQKQWVLEDKGKPSYVCECKRKNCLFCEREFDKFHEGRNCKEAADAAAFEQKTRKQNEVALEMNNIIVRVCHKCGLQFVKSEGCNKMTCRCKATQCYICRERDIDYGHFGGQCTLYDNAEAYDQRRLDEVIAKNKNAPM</sequence>
<protein>
    <submittedName>
        <fullName evidence="2">RING-type domain-containing protein</fullName>
    </submittedName>
</protein>
<evidence type="ECO:0000313" key="2">
    <source>
        <dbReference type="WBParaSite" id="PS1159_v2.g20679.t1"/>
    </source>
</evidence>